<keyword evidence="3" id="KW-1185">Reference proteome</keyword>
<keyword evidence="1" id="KW-0812">Transmembrane</keyword>
<evidence type="ECO:0000256" key="1">
    <source>
        <dbReference type="SAM" id="Phobius"/>
    </source>
</evidence>
<keyword evidence="1" id="KW-0472">Membrane</keyword>
<dbReference type="PIRSF" id="PIRSF005610">
    <property type="entry name" value="SirB"/>
    <property type="match status" value="1"/>
</dbReference>
<feature type="transmembrane region" description="Helical" evidence="1">
    <location>
        <begin position="39"/>
        <end position="61"/>
    </location>
</feature>
<gene>
    <name evidence="2" type="ORF">OIK44_07095</name>
</gene>
<evidence type="ECO:0000313" key="3">
    <source>
        <dbReference type="Proteomes" id="UP001221208"/>
    </source>
</evidence>
<dbReference type="PANTHER" id="PTHR39594">
    <property type="entry name" value="PROTEIN YCHQ"/>
    <property type="match status" value="1"/>
</dbReference>
<keyword evidence="1" id="KW-1133">Transmembrane helix</keyword>
<name>A0ABT5JXP9_9BURK</name>
<evidence type="ECO:0000313" key="2">
    <source>
        <dbReference type="EMBL" id="MDC8757349.1"/>
    </source>
</evidence>
<reference evidence="2 3" key="1">
    <citation type="submission" date="2022-10" db="EMBL/GenBank/DDBJ databases">
        <title>Janthinobacterium sp. hw3 Genome sequencing.</title>
        <authorList>
            <person name="Park S."/>
        </authorList>
    </citation>
    <scope>NUCLEOTIDE SEQUENCE [LARGE SCALE GENOMIC DNA]</scope>
    <source>
        <strain evidence="3">hw3</strain>
    </source>
</reference>
<dbReference type="EMBL" id="JAQQXR010000002">
    <property type="protein sequence ID" value="MDC8757349.1"/>
    <property type="molecule type" value="Genomic_DNA"/>
</dbReference>
<accession>A0ABT5JXP9</accession>
<feature type="transmembrane region" description="Helical" evidence="1">
    <location>
        <begin position="67"/>
        <end position="88"/>
    </location>
</feature>
<comment type="caution">
    <text evidence="2">The sequence shown here is derived from an EMBL/GenBank/DDBJ whole genome shotgun (WGS) entry which is preliminary data.</text>
</comment>
<sequence length="125" mass="13705">MSYFALKHFHITCAMLSGVFFLVRGCWMLDDSAMLQRRWVKIAPHLIDTLLLASAIGLAVWSSQYPLAQSWLTAKVVAVLLYIVLGAFALKLGKTKTVRVLAFAGALTAFGYIVAVALSKQALPF</sequence>
<feature type="transmembrane region" description="Helical" evidence="1">
    <location>
        <begin position="100"/>
        <end position="119"/>
    </location>
</feature>
<dbReference type="PANTHER" id="PTHR39594:SF1">
    <property type="entry name" value="PROTEIN YCHQ"/>
    <property type="match status" value="1"/>
</dbReference>
<organism evidence="2 3">
    <name type="scientific">Janthinobacterium fluminis</name>
    <dbReference type="NCBI Taxonomy" id="2987524"/>
    <lineage>
        <taxon>Bacteria</taxon>
        <taxon>Pseudomonadati</taxon>
        <taxon>Pseudomonadota</taxon>
        <taxon>Betaproteobacteria</taxon>
        <taxon>Burkholderiales</taxon>
        <taxon>Oxalobacteraceae</taxon>
        <taxon>Janthinobacterium</taxon>
    </lineage>
</organism>
<protein>
    <submittedName>
        <fullName evidence="2">SirB2 family protein</fullName>
    </submittedName>
</protein>
<dbReference type="Pfam" id="PF04247">
    <property type="entry name" value="SirB"/>
    <property type="match status" value="1"/>
</dbReference>
<dbReference type="InterPro" id="IPR007360">
    <property type="entry name" value="SirB"/>
</dbReference>
<feature type="transmembrane region" description="Helical" evidence="1">
    <location>
        <begin position="6"/>
        <end position="27"/>
    </location>
</feature>
<dbReference type="Proteomes" id="UP001221208">
    <property type="component" value="Unassembled WGS sequence"/>
</dbReference>
<dbReference type="RefSeq" id="WP_273670027.1">
    <property type="nucleotide sequence ID" value="NZ_JAQQXR010000002.1"/>
</dbReference>
<proteinExistence type="predicted"/>